<dbReference type="EMBL" id="RSCK01000001">
    <property type="protein sequence ID" value="RUT14467.1"/>
    <property type="molecule type" value="Genomic_DNA"/>
</dbReference>
<evidence type="ECO:0000256" key="1">
    <source>
        <dbReference type="SAM" id="MobiDB-lite"/>
    </source>
</evidence>
<dbReference type="SUPFAM" id="SSF57783">
    <property type="entry name" value="Zinc beta-ribbon"/>
    <property type="match status" value="1"/>
</dbReference>
<comment type="caution">
    <text evidence="3">The sequence shown here is derived from an EMBL/GenBank/DDBJ whole genome shotgun (WGS) entry which is preliminary data.</text>
</comment>
<gene>
    <name evidence="3" type="ORF">DSM107010_00130</name>
</gene>
<dbReference type="Pfam" id="PF13155">
    <property type="entry name" value="Toprim_2"/>
    <property type="match status" value="1"/>
</dbReference>
<organism evidence="3 4">
    <name type="scientific">Chroococcidiopsis cubana SAG 39.79</name>
    <dbReference type="NCBI Taxonomy" id="388085"/>
    <lineage>
        <taxon>Bacteria</taxon>
        <taxon>Bacillati</taxon>
        <taxon>Cyanobacteriota</taxon>
        <taxon>Cyanophyceae</taxon>
        <taxon>Chroococcidiopsidales</taxon>
        <taxon>Chroococcidiopsidaceae</taxon>
        <taxon>Chroococcidiopsis</taxon>
    </lineage>
</organism>
<sequence length="486" mass="54279">MPESVTPSQPDAVKKQLLPQPTTKPTVAFNRAALDHFRERQRERELLTQQILALPLEDVATRLGMAPKKGEKGKWCNEQLGNISLTAGKGWYDWNAGVGGKNATSLAMHVLGIDRRAARDWLAVQFGLSRPFYCVSSCSSAATRQRRKPIASTRKERTSRSFVVPTPDESKWMEVQFYLVSQRALPLELVEALHREGKIYASGIAPAVLKSLQQQGKNGKKLTNAVFTRQDLHGEVKGASLRDVRGKFKGLAEGSRKDIGWFFFVQGKGEVQRIALAESAIDAMSVATLTKYKHLTTLYIATDGTGTLPLELLRDCLARGGQIILAQDADRAGEKQAWNVVKALGKGNIIRAAPNLGKDWNEFLQATVTATQLERWCKTSEWWRIAQAIGKSNKYVQRVKIVAAEVESGQPLSKEAKASMERDFCQWREIGADLWKWWRAAVMLDKTADDLQQIADTALAFYAEQHPLPLTAEILLQMQQDIELLR</sequence>
<reference evidence="3 4" key="1">
    <citation type="journal article" date="2019" name="Genome Biol. Evol.">
        <title>Day and night: Metabolic profiles and evolutionary relationships of six axenic non-marine cyanobacteria.</title>
        <authorList>
            <person name="Will S.E."/>
            <person name="Henke P."/>
            <person name="Boedeker C."/>
            <person name="Huang S."/>
            <person name="Brinkmann H."/>
            <person name="Rohde M."/>
            <person name="Jarek M."/>
            <person name="Friedl T."/>
            <person name="Seufert S."/>
            <person name="Schumacher M."/>
            <person name="Overmann J."/>
            <person name="Neumann-Schaal M."/>
            <person name="Petersen J."/>
        </authorList>
    </citation>
    <scope>NUCLEOTIDE SEQUENCE [LARGE SCALE GENOMIC DNA]</scope>
    <source>
        <strain evidence="3 4">SAG 39.79</strain>
    </source>
</reference>
<dbReference type="PROSITE" id="PS50880">
    <property type="entry name" value="TOPRIM"/>
    <property type="match status" value="1"/>
</dbReference>
<protein>
    <recommendedName>
        <fullName evidence="2">Toprim domain-containing protein</fullName>
    </recommendedName>
</protein>
<dbReference type="Proteomes" id="UP000282574">
    <property type="component" value="Unassembled WGS sequence"/>
</dbReference>
<dbReference type="CDD" id="cd00188">
    <property type="entry name" value="TOPRIM"/>
    <property type="match status" value="1"/>
</dbReference>
<keyword evidence="4" id="KW-1185">Reference proteome</keyword>
<dbReference type="AlphaFoldDB" id="A0AB37USV1"/>
<feature type="region of interest" description="Disordered" evidence="1">
    <location>
        <begin position="1"/>
        <end position="22"/>
    </location>
</feature>
<name>A0AB37USV1_9CYAN</name>
<feature type="domain" description="Toprim" evidence="2">
    <location>
        <begin position="272"/>
        <end position="357"/>
    </location>
</feature>
<dbReference type="InterPro" id="IPR025054">
    <property type="entry name" value="DUF3991"/>
</dbReference>
<evidence type="ECO:0000313" key="3">
    <source>
        <dbReference type="EMBL" id="RUT14467.1"/>
    </source>
</evidence>
<dbReference type="Gene3D" id="3.40.1360.10">
    <property type="match status" value="1"/>
</dbReference>
<evidence type="ECO:0000259" key="2">
    <source>
        <dbReference type="PROSITE" id="PS50880"/>
    </source>
</evidence>
<dbReference type="Pfam" id="PF13154">
    <property type="entry name" value="DUF3991"/>
    <property type="match status" value="1"/>
</dbReference>
<evidence type="ECO:0000313" key="4">
    <source>
        <dbReference type="Proteomes" id="UP000282574"/>
    </source>
</evidence>
<proteinExistence type="predicted"/>
<dbReference type="InterPro" id="IPR006171">
    <property type="entry name" value="TOPRIM_dom"/>
</dbReference>
<accession>A0AB37USV1</accession>
<dbReference type="RefSeq" id="WP_127022018.1">
    <property type="nucleotide sequence ID" value="NZ_JAVKZF010000005.1"/>
</dbReference>
<dbReference type="SUPFAM" id="SSF56731">
    <property type="entry name" value="DNA primase core"/>
    <property type="match status" value="1"/>
</dbReference>